<feature type="transmembrane region" description="Helical" evidence="1">
    <location>
        <begin position="134"/>
        <end position="154"/>
    </location>
</feature>
<evidence type="ECO:0000313" key="2">
    <source>
        <dbReference type="EMBL" id="KAJ4452807.1"/>
    </source>
</evidence>
<accession>A0ABQ8U5F4</accession>
<evidence type="ECO:0000256" key="1">
    <source>
        <dbReference type="SAM" id="Phobius"/>
    </source>
</evidence>
<dbReference type="Proteomes" id="UP001141327">
    <property type="component" value="Unassembled WGS sequence"/>
</dbReference>
<feature type="transmembrane region" description="Helical" evidence="1">
    <location>
        <begin position="69"/>
        <end position="92"/>
    </location>
</feature>
<feature type="transmembrane region" description="Helical" evidence="1">
    <location>
        <begin position="160"/>
        <end position="179"/>
    </location>
</feature>
<keyword evidence="3" id="KW-1185">Reference proteome</keyword>
<sequence length="198" mass="22231">MVSEEEHLRALAKIRELEKELRDIKQPVVQAPALDPVEAAPVEAAHALNPVEAPVEAPAAVPVKKWVRFLLWIYAVFFFMRQAILQLLSFGLEYMAEAEHPGSPGPTLVYPILNFFTAWFAADRWPGKAEGVRVGIHALAGLGAFCLMCGYVVHFQESVAWWYAGRLVQLVTAITVDGISQWVQWRRRMVKSHTVTPN</sequence>
<dbReference type="InterPro" id="IPR036259">
    <property type="entry name" value="MFS_trans_sf"/>
</dbReference>
<name>A0ABQ8U5F4_9EUKA</name>
<proteinExistence type="predicted"/>
<evidence type="ECO:0000313" key="3">
    <source>
        <dbReference type="Proteomes" id="UP001141327"/>
    </source>
</evidence>
<protein>
    <submittedName>
        <fullName evidence="2">Uncharacterized protein</fullName>
    </submittedName>
</protein>
<comment type="caution">
    <text evidence="2">The sequence shown here is derived from an EMBL/GenBank/DDBJ whole genome shotgun (WGS) entry which is preliminary data.</text>
</comment>
<feature type="transmembrane region" description="Helical" evidence="1">
    <location>
        <begin position="104"/>
        <end position="122"/>
    </location>
</feature>
<keyword evidence="1" id="KW-0472">Membrane</keyword>
<dbReference type="SUPFAM" id="SSF103473">
    <property type="entry name" value="MFS general substrate transporter"/>
    <property type="match status" value="1"/>
</dbReference>
<keyword evidence="1" id="KW-0812">Transmembrane</keyword>
<keyword evidence="1" id="KW-1133">Transmembrane helix</keyword>
<dbReference type="EMBL" id="JAPMOS010000383">
    <property type="protein sequence ID" value="KAJ4452807.1"/>
    <property type="molecule type" value="Genomic_DNA"/>
</dbReference>
<organism evidence="2 3">
    <name type="scientific">Paratrimastix pyriformis</name>
    <dbReference type="NCBI Taxonomy" id="342808"/>
    <lineage>
        <taxon>Eukaryota</taxon>
        <taxon>Metamonada</taxon>
        <taxon>Preaxostyla</taxon>
        <taxon>Paratrimastigidae</taxon>
        <taxon>Paratrimastix</taxon>
    </lineage>
</organism>
<gene>
    <name evidence="2" type="ORF">PAPYR_12922</name>
</gene>
<reference evidence="2" key="1">
    <citation type="journal article" date="2022" name="bioRxiv">
        <title>Genomics of Preaxostyla Flagellates Illuminates Evolutionary Transitions and the Path Towards Mitochondrial Loss.</title>
        <authorList>
            <person name="Novak L.V.F."/>
            <person name="Treitli S.C."/>
            <person name="Pyrih J."/>
            <person name="Halakuc P."/>
            <person name="Pipaliya S.V."/>
            <person name="Vacek V."/>
            <person name="Brzon O."/>
            <person name="Soukal P."/>
            <person name="Eme L."/>
            <person name="Dacks J.B."/>
            <person name="Karnkowska A."/>
            <person name="Elias M."/>
            <person name="Hampl V."/>
        </authorList>
    </citation>
    <scope>NUCLEOTIDE SEQUENCE</scope>
    <source>
        <strain evidence="2">RCP-MX</strain>
    </source>
</reference>